<evidence type="ECO:0000256" key="3">
    <source>
        <dbReference type="ARBA" id="ARBA00010345"/>
    </source>
</evidence>
<comment type="pathway">
    <text evidence="2 11">Glycolipid biosynthesis; glycosylphosphatidylinositol-anchor biosynthesis.</text>
</comment>
<dbReference type="PANTHER" id="PTHR28533:SF1">
    <property type="entry name" value="PROTEIN PBN1"/>
    <property type="match status" value="1"/>
</dbReference>
<evidence type="ECO:0000256" key="1">
    <source>
        <dbReference type="ARBA" id="ARBA00004643"/>
    </source>
</evidence>
<dbReference type="EMBL" id="PDND01000273">
    <property type="protein sequence ID" value="PGH29100.1"/>
    <property type="molecule type" value="Genomic_DNA"/>
</dbReference>
<dbReference type="GO" id="GO:1990529">
    <property type="term" value="C:glycosylphosphatidylinositol-mannosyltransferase I complex"/>
    <property type="evidence" value="ECO:0007669"/>
    <property type="project" value="TreeGrafter"/>
</dbReference>
<keyword evidence="13" id="KW-1185">Reference proteome</keyword>
<proteinExistence type="inferred from homology"/>
<accession>A0A2B7Z6R1</accession>
<dbReference type="PANTHER" id="PTHR28533">
    <property type="entry name" value="PROTEIN PBN1"/>
    <property type="match status" value="1"/>
</dbReference>
<keyword evidence="5 11" id="KW-0337">GPI-anchor biosynthesis</keyword>
<evidence type="ECO:0000313" key="13">
    <source>
        <dbReference type="Proteomes" id="UP000226031"/>
    </source>
</evidence>
<dbReference type="Proteomes" id="UP000226031">
    <property type="component" value="Unassembled WGS sequence"/>
</dbReference>
<keyword evidence="10" id="KW-0325">Glycoprotein</keyword>
<gene>
    <name evidence="12" type="ORF">GX50_08149</name>
</gene>
<evidence type="ECO:0000256" key="2">
    <source>
        <dbReference type="ARBA" id="ARBA00004687"/>
    </source>
</evidence>
<dbReference type="STRING" id="73230.A0A2B7Z6R1"/>
<feature type="transmembrane region" description="Helical" evidence="11">
    <location>
        <begin position="514"/>
        <end position="533"/>
    </location>
</feature>
<name>A0A2B7Z6R1_9EURO</name>
<evidence type="ECO:0000313" key="12">
    <source>
        <dbReference type="EMBL" id="PGH29100.1"/>
    </source>
</evidence>
<dbReference type="Pfam" id="PF08320">
    <property type="entry name" value="PIG-X"/>
    <property type="match status" value="1"/>
</dbReference>
<organism evidence="12 13">
    <name type="scientific">[Emmonsia] crescens</name>
    <dbReference type="NCBI Taxonomy" id="73230"/>
    <lineage>
        <taxon>Eukaryota</taxon>
        <taxon>Fungi</taxon>
        <taxon>Dikarya</taxon>
        <taxon>Ascomycota</taxon>
        <taxon>Pezizomycotina</taxon>
        <taxon>Eurotiomycetes</taxon>
        <taxon>Eurotiomycetidae</taxon>
        <taxon>Onygenales</taxon>
        <taxon>Ajellomycetaceae</taxon>
        <taxon>Emergomyces</taxon>
    </lineage>
</organism>
<comment type="subcellular location">
    <subcellularLocation>
        <location evidence="11">Endoplasmic reticulum membrane</location>
        <topology evidence="11">Single-pass membrane protein</topology>
    </subcellularLocation>
    <subcellularLocation>
        <location evidence="1">Endoplasmic reticulum membrane</location>
        <topology evidence="1">Single-pass type III membrane protein</topology>
    </subcellularLocation>
</comment>
<keyword evidence="6 11" id="KW-0812">Transmembrane</keyword>
<keyword evidence="8 11" id="KW-1133">Transmembrane helix</keyword>
<comment type="similarity">
    <text evidence="3 11">Belongs to the PIGX family.</text>
</comment>
<dbReference type="InterPro" id="IPR013233">
    <property type="entry name" value="PIG-X/PBN1"/>
</dbReference>
<comment type="caution">
    <text evidence="12">The sequence shown here is derived from an EMBL/GenBank/DDBJ whole genome shotgun (WGS) entry which is preliminary data.</text>
</comment>
<dbReference type="GO" id="GO:0000030">
    <property type="term" value="F:mannosyltransferase activity"/>
    <property type="evidence" value="ECO:0007669"/>
    <property type="project" value="TreeGrafter"/>
</dbReference>
<reference evidence="12 13" key="1">
    <citation type="submission" date="2017-10" db="EMBL/GenBank/DDBJ databases">
        <title>Comparative genomics in systemic dimorphic fungi from Ajellomycetaceae.</title>
        <authorList>
            <person name="Munoz J.F."/>
            <person name="Mcewen J.G."/>
            <person name="Clay O.K."/>
            <person name="Cuomo C.A."/>
        </authorList>
    </citation>
    <scope>NUCLEOTIDE SEQUENCE [LARGE SCALE GENOMIC DNA]</scope>
    <source>
        <strain evidence="12 13">UAMH4076</strain>
    </source>
</reference>
<dbReference type="GO" id="GO:0005789">
    <property type="term" value="C:endoplasmic reticulum membrane"/>
    <property type="evidence" value="ECO:0007669"/>
    <property type="project" value="UniProtKB-SubCell"/>
</dbReference>
<evidence type="ECO:0000256" key="7">
    <source>
        <dbReference type="ARBA" id="ARBA00022824"/>
    </source>
</evidence>
<dbReference type="VEuPathDB" id="FungiDB:EMCG_08960"/>
<comment type="function">
    <text evidence="11">Required for proper folding and/or the stability of a subset of proteins in the endoplasmic reticulum. Component of glycosylphosphatidylinositol-mannosyltransferase 1 which transfers the first of the 4 mannoses in the GPI-anchor precursors during GPI-anchor biosynthesis. Probably acts by stabilizing the mannosyltransferase GPI14.</text>
</comment>
<dbReference type="GO" id="GO:0006506">
    <property type="term" value="P:GPI anchor biosynthetic process"/>
    <property type="evidence" value="ECO:0007669"/>
    <property type="project" value="UniProtKB-UniPathway"/>
</dbReference>
<dbReference type="AlphaFoldDB" id="A0A2B7Z6R1"/>
<evidence type="ECO:0000256" key="10">
    <source>
        <dbReference type="ARBA" id="ARBA00023180"/>
    </source>
</evidence>
<sequence>MRKRITFVHAAEGKFDPEQIAVNDDSLSIQSLQAARQERATFAFNELPQELWQVLKQCQELHIRWSSQYVYDAVPPFTSRVSPGLHVFYTPADQGRPATLLCPLLRKVFDDKLKCYLPETSFISPPIQSRKFITNPPLQFHQLLPSLDEFVTYIQQKICPQQGYKDINSCQSQVTSLLSADSLDIDFDNISHTLTATGYWSKSPQKDGWTETIRKHEKGTDKVEVGILAMERARQPEELSMGGFLAVVGEDKKLQPTLFSFPSRHHPFPHSSKYTITFPHPTGLHPTLHLSIPRSSITAAPARAPPDTTCALHTYLTLPSSLFADKYQLSTTDPLFLQSHNLVSLRAIAGETDLEDPDWVTDRWGSSFLLELATPSLQSSSSSSSHKEKSVNDDNDNWQITIPLHLRYLPPSPSGYRNISVPWPVVFWACAAEDEEEAGGKKVGINPFDRVGLGWDGLFSPGTLFYHLHPNVSTSVTNVDADANADRERVMMVEKIQVPVLRIGGGGGGLLEDVHSIGMVTLIVVIFGFLWVFESLRSVVKKGGLGSGDDRRVLKGKKRE</sequence>
<protein>
    <recommendedName>
        <fullName evidence="4 11">Protein PBN1</fullName>
    </recommendedName>
</protein>
<dbReference type="UniPathway" id="UPA00196"/>
<keyword evidence="7 11" id="KW-0256">Endoplasmic reticulum</keyword>
<dbReference type="InterPro" id="IPR042322">
    <property type="entry name" value="Pbn1"/>
</dbReference>
<evidence type="ECO:0000256" key="5">
    <source>
        <dbReference type="ARBA" id="ARBA00022502"/>
    </source>
</evidence>
<evidence type="ECO:0000256" key="11">
    <source>
        <dbReference type="RuleBase" id="RU366056"/>
    </source>
</evidence>
<keyword evidence="9 11" id="KW-0472">Membrane</keyword>
<evidence type="ECO:0000256" key="4">
    <source>
        <dbReference type="ARBA" id="ARBA00020410"/>
    </source>
</evidence>
<evidence type="ECO:0000256" key="9">
    <source>
        <dbReference type="ARBA" id="ARBA00023136"/>
    </source>
</evidence>
<evidence type="ECO:0000256" key="6">
    <source>
        <dbReference type="ARBA" id="ARBA00022692"/>
    </source>
</evidence>
<dbReference type="SMART" id="SM00780">
    <property type="entry name" value="PIG-X"/>
    <property type="match status" value="1"/>
</dbReference>
<evidence type="ECO:0000256" key="8">
    <source>
        <dbReference type="ARBA" id="ARBA00022989"/>
    </source>
</evidence>